<keyword evidence="1" id="KW-1133">Transmembrane helix</keyword>
<feature type="transmembrane region" description="Helical" evidence="1">
    <location>
        <begin position="152"/>
        <end position="174"/>
    </location>
</feature>
<organism evidence="2 3">
    <name type="scientific">Ramlibacter cellulosilyticus</name>
    <dbReference type="NCBI Taxonomy" id="2764187"/>
    <lineage>
        <taxon>Bacteria</taxon>
        <taxon>Pseudomonadati</taxon>
        <taxon>Pseudomonadota</taxon>
        <taxon>Betaproteobacteria</taxon>
        <taxon>Burkholderiales</taxon>
        <taxon>Comamonadaceae</taxon>
        <taxon>Ramlibacter</taxon>
    </lineage>
</organism>
<feature type="transmembrane region" description="Helical" evidence="1">
    <location>
        <begin position="55"/>
        <end position="73"/>
    </location>
</feature>
<feature type="transmembrane region" description="Helical" evidence="1">
    <location>
        <begin position="123"/>
        <end position="146"/>
    </location>
</feature>
<accession>A0A923MSN6</accession>
<feature type="transmembrane region" description="Helical" evidence="1">
    <location>
        <begin position="235"/>
        <end position="254"/>
    </location>
</feature>
<name>A0A923MSN6_9BURK</name>
<sequence length="326" mass="35882">MTRLLLAAWLAAWWWCLGLVLGCFANAWTSRLSGGAWGVPVQASALLLRRALPWLLLAMLPLALGHAWLYPWASGDAWLAHYARPAFVRTWLSSPFWLARLAVYALAWWWITRPASLASKGRAAAALLLHVLLTSLASVDLLMALVPRWFSTAFGLVVLSVQALSGAAVVALLARAPGQRSAGGVPVSRDLGNLLLMWVMSWAYLAFMQFLIIWAENLPAEVTWYVPRLQTGWSAVGVALALLQLAVPFVLLLFRAVKDRPQRLRRVAALLLAASALDATWIVLPSVDPHTWHGWWLFPAVFLAAALLLWSVLRRHVAGMEATHAG</sequence>
<dbReference type="EMBL" id="JACORT010000005">
    <property type="protein sequence ID" value="MBC5784053.1"/>
    <property type="molecule type" value="Genomic_DNA"/>
</dbReference>
<reference evidence="2" key="1">
    <citation type="submission" date="2020-08" db="EMBL/GenBank/DDBJ databases">
        <title>Ramlibacter sp. USB13 16S ribosomal RNA gene genome sequencing and assembly.</title>
        <authorList>
            <person name="Kang M."/>
        </authorList>
    </citation>
    <scope>NUCLEOTIDE SEQUENCE</scope>
    <source>
        <strain evidence="2">USB13</strain>
    </source>
</reference>
<evidence type="ECO:0000313" key="3">
    <source>
        <dbReference type="Proteomes" id="UP000608513"/>
    </source>
</evidence>
<dbReference type="Proteomes" id="UP000608513">
    <property type="component" value="Unassembled WGS sequence"/>
</dbReference>
<dbReference type="RefSeq" id="WP_187076791.1">
    <property type="nucleotide sequence ID" value="NZ_JACORT010000005.1"/>
</dbReference>
<keyword evidence="3" id="KW-1185">Reference proteome</keyword>
<keyword evidence="1" id="KW-0472">Membrane</keyword>
<comment type="caution">
    <text evidence="2">The sequence shown here is derived from an EMBL/GenBank/DDBJ whole genome shotgun (WGS) entry which is preliminary data.</text>
</comment>
<proteinExistence type="predicted"/>
<dbReference type="PANTHER" id="PTHR43044">
    <property type="match status" value="1"/>
</dbReference>
<evidence type="ECO:0008006" key="4">
    <source>
        <dbReference type="Google" id="ProtNLM"/>
    </source>
</evidence>
<evidence type="ECO:0000256" key="1">
    <source>
        <dbReference type="SAM" id="Phobius"/>
    </source>
</evidence>
<feature type="transmembrane region" description="Helical" evidence="1">
    <location>
        <begin position="195"/>
        <end position="215"/>
    </location>
</feature>
<gene>
    <name evidence="2" type="ORF">H8N03_13965</name>
</gene>
<dbReference type="PROSITE" id="PS51257">
    <property type="entry name" value="PROKAR_LIPOPROTEIN"/>
    <property type="match status" value="1"/>
</dbReference>
<keyword evidence="1" id="KW-0812">Transmembrane</keyword>
<protein>
    <recommendedName>
        <fullName evidence="4">Quinol:cytochrome C oxidoreductase</fullName>
    </recommendedName>
</protein>
<dbReference type="PANTHER" id="PTHR43044:SF1">
    <property type="entry name" value="QUINOL:CYTOCHROME C OXIDOREDUCTASE QUINONE-BINDING SUBUNIT 2"/>
    <property type="match status" value="1"/>
</dbReference>
<feature type="transmembrane region" description="Helical" evidence="1">
    <location>
        <begin position="266"/>
        <end position="284"/>
    </location>
</feature>
<feature type="transmembrane region" description="Helical" evidence="1">
    <location>
        <begin position="296"/>
        <end position="313"/>
    </location>
</feature>
<evidence type="ECO:0000313" key="2">
    <source>
        <dbReference type="EMBL" id="MBC5784053.1"/>
    </source>
</evidence>
<dbReference type="AlphaFoldDB" id="A0A923MSN6"/>
<feature type="transmembrane region" description="Helical" evidence="1">
    <location>
        <begin position="93"/>
        <end position="111"/>
    </location>
</feature>